<dbReference type="KEGG" id="vpd:VAPA_1c00080"/>
<evidence type="ECO:0000313" key="5">
    <source>
        <dbReference type="EMBL" id="AGU47139.1"/>
    </source>
</evidence>
<keyword evidence="2" id="KW-0378">Hydrolase</keyword>
<dbReference type="InterPro" id="IPR029052">
    <property type="entry name" value="Metallo-depent_PP-like"/>
</dbReference>
<dbReference type="InterPro" id="IPR051158">
    <property type="entry name" value="Metallophosphoesterase_sf"/>
</dbReference>
<reference evidence="5 6" key="1">
    <citation type="submission" date="2012-10" db="EMBL/GenBank/DDBJ databases">
        <title>Genome sequence of Variovorax paradoxus B4.</title>
        <authorList>
            <person name="Schuldes J."/>
            <person name="Brandt U."/>
            <person name="Hiessl S."/>
            <person name="Wuebbeler J.H."/>
            <person name="Thuermer A."/>
            <person name="Steinbuechel A."/>
            <person name="Daniel R."/>
        </authorList>
    </citation>
    <scope>NUCLEOTIDE SEQUENCE [LARGE SCALE GENOMIC DNA]</scope>
    <source>
        <strain evidence="5 6">B4</strain>
    </source>
</reference>
<dbReference type="Pfam" id="PF00149">
    <property type="entry name" value="Metallophos"/>
    <property type="match status" value="1"/>
</dbReference>
<dbReference type="Proteomes" id="UP000016223">
    <property type="component" value="Chromosome 1"/>
</dbReference>
<feature type="domain" description="Calcineurin-like phosphoesterase" evidence="4">
    <location>
        <begin position="176"/>
        <end position="356"/>
    </location>
</feature>
<evidence type="ECO:0000256" key="1">
    <source>
        <dbReference type="ARBA" id="ARBA00022723"/>
    </source>
</evidence>
<keyword evidence="3" id="KW-0812">Transmembrane</keyword>
<evidence type="ECO:0000256" key="2">
    <source>
        <dbReference type="ARBA" id="ARBA00022801"/>
    </source>
</evidence>
<dbReference type="GO" id="GO:0016020">
    <property type="term" value="C:membrane"/>
    <property type="evidence" value="ECO:0007669"/>
    <property type="project" value="GOC"/>
</dbReference>
<dbReference type="OrthoDB" id="9780884at2"/>
<keyword evidence="3" id="KW-1133">Transmembrane helix</keyword>
<dbReference type="GO" id="GO:0046872">
    <property type="term" value="F:metal ion binding"/>
    <property type="evidence" value="ECO:0007669"/>
    <property type="project" value="UniProtKB-KW"/>
</dbReference>
<dbReference type="Gene3D" id="3.60.21.10">
    <property type="match status" value="1"/>
</dbReference>
<sequence>MRGMRLADAVSRATPVPIAPMPIRSLSVLTALLHAYIALRLLPALAMLTPAWPLALAALAISALTIPLPFVSRGGERGASVGELLQWTGLISMGWFSSLFVSTLLRDAGLLLAWLASVLSGAAVPWHAVLPWSAMAVLVLATLVSMVGFLNARRTADVKRVEVPIHDLPAALEGFTIAQLSDIHVGPTIRSAYIQRIVDAVNRLGADAIAITGDLVDGSVAELREHIAPLAGLRARHGTFVVTGNHEYYAGAHAWIDELRRLGLKVLLNEHVVLQTRNVRGAQNDEELFESQLVLAGVTDFTAGHFDAAHASDPHLALFDAPPLVHTRVLLAHQPRSATLAAQAGYQLQLSGHTHGGQFFPWNLFVPMQQPFTAGLHRLHDMWVYVSRGTGYWGPPKRFGAPSEITLLTLVVARG</sequence>
<dbReference type="EMBL" id="CP003911">
    <property type="protein sequence ID" value="AGU47139.1"/>
    <property type="molecule type" value="Genomic_DNA"/>
</dbReference>
<feature type="transmembrane region" description="Helical" evidence="3">
    <location>
        <begin position="132"/>
        <end position="150"/>
    </location>
</feature>
<dbReference type="HOGENOM" id="CLU_025443_5_1_4"/>
<keyword evidence="3" id="KW-0472">Membrane</keyword>
<feature type="transmembrane region" description="Helical" evidence="3">
    <location>
        <begin position="21"/>
        <end position="39"/>
    </location>
</feature>
<dbReference type="AlphaFoldDB" id="T1X489"/>
<dbReference type="SUPFAM" id="SSF56300">
    <property type="entry name" value="Metallo-dependent phosphatases"/>
    <property type="match status" value="1"/>
</dbReference>
<keyword evidence="1" id="KW-0479">Metal-binding</keyword>
<organism evidence="5 6">
    <name type="scientific">Variovorax paradoxus B4</name>
    <dbReference type="NCBI Taxonomy" id="1246301"/>
    <lineage>
        <taxon>Bacteria</taxon>
        <taxon>Pseudomonadati</taxon>
        <taxon>Pseudomonadota</taxon>
        <taxon>Betaproteobacteria</taxon>
        <taxon>Burkholderiales</taxon>
        <taxon>Comamonadaceae</taxon>
        <taxon>Variovorax</taxon>
    </lineage>
</organism>
<gene>
    <name evidence="5" type="ORF">VAPA_1c00080</name>
</gene>
<dbReference type="CDD" id="cd07385">
    <property type="entry name" value="MPP_YkuE_C"/>
    <property type="match status" value="1"/>
</dbReference>
<evidence type="ECO:0000259" key="4">
    <source>
        <dbReference type="Pfam" id="PF00149"/>
    </source>
</evidence>
<evidence type="ECO:0000256" key="3">
    <source>
        <dbReference type="SAM" id="Phobius"/>
    </source>
</evidence>
<dbReference type="RefSeq" id="WP_021004713.1">
    <property type="nucleotide sequence ID" value="NC_022247.1"/>
</dbReference>
<proteinExistence type="predicted"/>
<evidence type="ECO:0000313" key="6">
    <source>
        <dbReference type="Proteomes" id="UP000016223"/>
    </source>
</evidence>
<dbReference type="GO" id="GO:0009245">
    <property type="term" value="P:lipid A biosynthetic process"/>
    <property type="evidence" value="ECO:0007669"/>
    <property type="project" value="TreeGrafter"/>
</dbReference>
<protein>
    <submittedName>
        <fullName evidence="5">Putative membrane-bound metallophosphoesterase</fullName>
    </submittedName>
</protein>
<feature type="transmembrane region" description="Helical" evidence="3">
    <location>
        <begin position="84"/>
        <end position="101"/>
    </location>
</feature>
<dbReference type="InterPro" id="IPR004843">
    <property type="entry name" value="Calcineurin-like_PHP"/>
</dbReference>
<accession>T1X489</accession>
<dbReference type="PANTHER" id="PTHR31302">
    <property type="entry name" value="TRANSMEMBRANE PROTEIN WITH METALLOPHOSPHOESTERASE DOMAIN-RELATED"/>
    <property type="match status" value="1"/>
</dbReference>
<name>T1X489_VARPD</name>
<dbReference type="PANTHER" id="PTHR31302:SF31">
    <property type="entry name" value="PHOSPHODIESTERASE YAEI"/>
    <property type="match status" value="1"/>
</dbReference>
<dbReference type="PATRIC" id="fig|1246301.3.peg.8"/>
<dbReference type="GO" id="GO:0008758">
    <property type="term" value="F:UDP-2,3-diacylglucosamine hydrolase activity"/>
    <property type="evidence" value="ECO:0007669"/>
    <property type="project" value="TreeGrafter"/>
</dbReference>
<feature type="transmembrane region" description="Helical" evidence="3">
    <location>
        <begin position="51"/>
        <end position="72"/>
    </location>
</feature>